<dbReference type="Gene3D" id="2.102.10.10">
    <property type="entry name" value="Rieske [2Fe-2S] iron-sulphur domain"/>
    <property type="match status" value="1"/>
</dbReference>
<evidence type="ECO:0000256" key="3">
    <source>
        <dbReference type="ARBA" id="ARBA00022692"/>
    </source>
</evidence>
<protein>
    <recommendedName>
        <fullName evidence="11">Cytochrome b-c1 complex subunit Rieske, mitochondrial</fullName>
        <ecNumber evidence="11">7.1.1.8</ecNumber>
    </recommendedName>
</protein>
<keyword evidence="6" id="KW-1133">Transmembrane helix</keyword>
<dbReference type="InterPro" id="IPR005805">
    <property type="entry name" value="Rieske_Fe-S_prot_C"/>
</dbReference>
<dbReference type="InterPro" id="IPR017941">
    <property type="entry name" value="Rieske_2Fe-2S"/>
</dbReference>
<keyword evidence="5" id="KW-0479">Metal-binding</keyword>
<comment type="caution">
    <text evidence="14">The sequence shown here is derived from an EMBL/GenBank/DDBJ whole genome shotgun (WGS) entry which is preliminary data.</text>
</comment>
<keyword evidence="9" id="KW-0472">Membrane</keyword>
<dbReference type="NCBIfam" id="TIGR01416">
    <property type="entry name" value="Rieske_proteo"/>
    <property type="match status" value="1"/>
</dbReference>
<keyword evidence="12" id="KW-0496">Mitochondrion</keyword>
<dbReference type="EMBL" id="JAZGSY010000025">
    <property type="protein sequence ID" value="KAL1843067.1"/>
    <property type="molecule type" value="Genomic_DNA"/>
</dbReference>
<dbReference type="SUPFAM" id="SSF50022">
    <property type="entry name" value="ISP domain"/>
    <property type="match status" value="1"/>
</dbReference>
<comment type="similarity">
    <text evidence="2">Belongs to the Rieske iron-sulfur protein family.</text>
</comment>
<comment type="cofactor">
    <cofactor evidence="11">
        <name>[2Fe-2S] cluster</name>
        <dbReference type="ChEBI" id="CHEBI:190135"/>
    </cofactor>
    <text evidence="11">Binds 1 [2Fe-2S] cluster per subunit.</text>
</comment>
<proteinExistence type="inferred from homology"/>
<gene>
    <name evidence="14" type="ORF">VTJ49DRAFT_3202</name>
</gene>
<keyword evidence="7" id="KW-0408">Iron</keyword>
<evidence type="ECO:0000256" key="11">
    <source>
        <dbReference type="RuleBase" id="RU004494"/>
    </source>
</evidence>
<dbReference type="PROSITE" id="PS51296">
    <property type="entry name" value="RIESKE"/>
    <property type="match status" value="1"/>
</dbReference>
<evidence type="ECO:0000256" key="10">
    <source>
        <dbReference type="ARBA" id="ARBA00023157"/>
    </source>
</evidence>
<dbReference type="EC" id="7.1.1.8" evidence="11"/>
<evidence type="ECO:0000256" key="2">
    <source>
        <dbReference type="ARBA" id="ARBA00010651"/>
    </source>
</evidence>
<evidence type="ECO:0000256" key="7">
    <source>
        <dbReference type="ARBA" id="ARBA00023004"/>
    </source>
</evidence>
<comment type="catalytic activity">
    <reaction evidence="11">
        <text>a quinol + 2 Fe(III)-[cytochrome c](out) = a quinone + 2 Fe(II)-[cytochrome c](out) + 2 H(+)(out)</text>
        <dbReference type="Rhea" id="RHEA:11484"/>
        <dbReference type="Rhea" id="RHEA-COMP:10350"/>
        <dbReference type="Rhea" id="RHEA-COMP:14399"/>
        <dbReference type="ChEBI" id="CHEBI:15378"/>
        <dbReference type="ChEBI" id="CHEBI:24646"/>
        <dbReference type="ChEBI" id="CHEBI:29033"/>
        <dbReference type="ChEBI" id="CHEBI:29034"/>
        <dbReference type="ChEBI" id="CHEBI:132124"/>
        <dbReference type="EC" id="7.1.1.8"/>
    </reaction>
</comment>
<evidence type="ECO:0000259" key="13">
    <source>
        <dbReference type="PROSITE" id="PS51296"/>
    </source>
</evidence>
<dbReference type="Proteomes" id="UP001583172">
    <property type="component" value="Unassembled WGS sequence"/>
</dbReference>
<evidence type="ECO:0000256" key="4">
    <source>
        <dbReference type="ARBA" id="ARBA00022714"/>
    </source>
</evidence>
<evidence type="ECO:0000256" key="9">
    <source>
        <dbReference type="ARBA" id="ARBA00023136"/>
    </source>
</evidence>
<feature type="domain" description="Rieske" evidence="13">
    <location>
        <begin position="139"/>
        <end position="233"/>
    </location>
</feature>
<organism evidence="14 15">
    <name type="scientific">Humicola insolens</name>
    <name type="common">Soft-rot fungus</name>
    <dbReference type="NCBI Taxonomy" id="85995"/>
    <lineage>
        <taxon>Eukaryota</taxon>
        <taxon>Fungi</taxon>
        <taxon>Dikarya</taxon>
        <taxon>Ascomycota</taxon>
        <taxon>Pezizomycotina</taxon>
        <taxon>Sordariomycetes</taxon>
        <taxon>Sordariomycetidae</taxon>
        <taxon>Sordariales</taxon>
        <taxon>Chaetomiaceae</taxon>
        <taxon>Mycothermus</taxon>
    </lineage>
</organism>
<dbReference type="Gene3D" id="1.20.5.270">
    <property type="entry name" value="Ubiquinol cytochrome reductase, transmembrane domain"/>
    <property type="match status" value="1"/>
</dbReference>
<keyword evidence="11" id="KW-0249">Electron transport</keyword>
<dbReference type="InterPro" id="IPR004192">
    <property type="entry name" value="Rieske_TM"/>
</dbReference>
<accession>A0ABR3VMV7</accession>
<evidence type="ECO:0000256" key="1">
    <source>
        <dbReference type="ARBA" id="ARBA00004167"/>
    </source>
</evidence>
<keyword evidence="15" id="KW-1185">Reference proteome</keyword>
<keyword evidence="4" id="KW-0001">2Fe-2S</keyword>
<evidence type="ECO:0000256" key="6">
    <source>
        <dbReference type="ARBA" id="ARBA00022989"/>
    </source>
</evidence>
<dbReference type="InterPro" id="IPR006317">
    <property type="entry name" value="Ubiquinol_cyt_c_Rdtase_Fe-S-su"/>
</dbReference>
<dbReference type="InterPro" id="IPR037008">
    <property type="entry name" value="bc1_Rieske_TM_sf"/>
</dbReference>
<dbReference type="Pfam" id="PF00355">
    <property type="entry name" value="Rieske"/>
    <property type="match status" value="1"/>
</dbReference>
<evidence type="ECO:0000313" key="14">
    <source>
        <dbReference type="EMBL" id="KAL1843067.1"/>
    </source>
</evidence>
<dbReference type="Pfam" id="PF02921">
    <property type="entry name" value="UCR_TM"/>
    <property type="match status" value="1"/>
</dbReference>
<keyword evidence="11" id="KW-0813">Transport</keyword>
<dbReference type="InterPro" id="IPR014349">
    <property type="entry name" value="Rieske_Fe-S_prot"/>
</dbReference>
<comment type="miscellaneous">
    <text evidence="11">The Rieske protein is a high potential 2Fe-2S protein.</text>
</comment>
<evidence type="ECO:0000256" key="12">
    <source>
        <dbReference type="RuleBase" id="RU004495"/>
    </source>
</evidence>
<evidence type="ECO:0000313" key="15">
    <source>
        <dbReference type="Proteomes" id="UP001583172"/>
    </source>
</evidence>
<dbReference type="InterPro" id="IPR036922">
    <property type="entry name" value="Rieske_2Fe-2S_sf"/>
</dbReference>
<dbReference type="PANTHER" id="PTHR10134">
    <property type="entry name" value="CYTOCHROME B-C1 COMPLEX SUBUNIT RIESKE, MITOCHONDRIAL"/>
    <property type="match status" value="1"/>
</dbReference>
<keyword evidence="10" id="KW-1015">Disulfide bond</keyword>
<keyword evidence="3" id="KW-0812">Transmembrane</keyword>
<name>A0ABR3VMV7_HUMIN</name>
<evidence type="ECO:0000256" key="8">
    <source>
        <dbReference type="ARBA" id="ARBA00023014"/>
    </source>
</evidence>
<dbReference type="CDD" id="cd03470">
    <property type="entry name" value="Rieske_cytochrome_bc1"/>
    <property type="match status" value="1"/>
</dbReference>
<keyword evidence="8" id="KW-0411">Iron-sulfur</keyword>
<keyword evidence="12" id="KW-0679">Respiratory chain</keyword>
<reference evidence="14 15" key="1">
    <citation type="journal article" date="2024" name="Commun. Biol.">
        <title>Comparative genomic analysis of thermophilic fungi reveals convergent evolutionary adaptations and gene losses.</title>
        <authorList>
            <person name="Steindorff A.S."/>
            <person name="Aguilar-Pontes M.V."/>
            <person name="Robinson A.J."/>
            <person name="Andreopoulos B."/>
            <person name="LaButti K."/>
            <person name="Kuo A."/>
            <person name="Mondo S."/>
            <person name="Riley R."/>
            <person name="Otillar R."/>
            <person name="Haridas S."/>
            <person name="Lipzen A."/>
            <person name="Grimwood J."/>
            <person name="Schmutz J."/>
            <person name="Clum A."/>
            <person name="Reid I.D."/>
            <person name="Moisan M.C."/>
            <person name="Butler G."/>
            <person name="Nguyen T.T.M."/>
            <person name="Dewar K."/>
            <person name="Conant G."/>
            <person name="Drula E."/>
            <person name="Henrissat B."/>
            <person name="Hansel C."/>
            <person name="Singer S."/>
            <person name="Hutchinson M.I."/>
            <person name="de Vries R.P."/>
            <person name="Natvig D.O."/>
            <person name="Powell A.J."/>
            <person name="Tsang A."/>
            <person name="Grigoriev I.V."/>
        </authorList>
    </citation>
    <scope>NUCLEOTIDE SEQUENCE [LARGE SCALE GENOMIC DNA]</scope>
    <source>
        <strain evidence="14 15">CBS 620.91</strain>
    </source>
</reference>
<dbReference type="SUPFAM" id="SSF81502">
    <property type="entry name" value="ISP transmembrane anchor"/>
    <property type="match status" value="1"/>
</dbReference>
<comment type="subcellular location">
    <subcellularLocation>
        <location evidence="1">Membrane</location>
        <topology evidence="1">Single-pass membrane protein</topology>
    </subcellularLocation>
    <subcellularLocation>
        <location evidence="12">Mitochondrion inner membrane</location>
    </subcellularLocation>
</comment>
<sequence length="235" mass="25203">MAPLQTLPRALARAASSRLPTQAVRAVSSTPAVCAAGSSSTFESPFVKGQPKTTKVPDFSKYMAKGAAGKNALYSYFMVGTMGAITAAGAKSTIQEFLVNMSASADVLAMAKVEVDLNAIPEGKNVIIKWRGKPVFIRHRTQAEIDEANSVNVSSLRHPETDEQRVKQPEWLVMLGVCTHLGCVPIGEAGDFGGWFCPCHGSHYDISGRIRKGPAPLNLEIPEYEITDDNKLVVG</sequence>
<evidence type="ECO:0000256" key="5">
    <source>
        <dbReference type="ARBA" id="ARBA00022723"/>
    </source>
</evidence>
<dbReference type="PRINTS" id="PR00162">
    <property type="entry name" value="RIESKE"/>
</dbReference>